<feature type="compositionally biased region" description="Basic and acidic residues" evidence="1">
    <location>
        <begin position="472"/>
        <end position="486"/>
    </location>
</feature>
<feature type="region of interest" description="Disordered" evidence="1">
    <location>
        <begin position="374"/>
        <end position="409"/>
    </location>
</feature>
<feature type="region of interest" description="Disordered" evidence="1">
    <location>
        <begin position="780"/>
        <end position="806"/>
    </location>
</feature>
<feature type="region of interest" description="Disordered" evidence="1">
    <location>
        <begin position="194"/>
        <end position="216"/>
    </location>
</feature>
<organism evidence="2 3">
    <name type="scientific">Allacma fusca</name>
    <dbReference type="NCBI Taxonomy" id="39272"/>
    <lineage>
        <taxon>Eukaryota</taxon>
        <taxon>Metazoa</taxon>
        <taxon>Ecdysozoa</taxon>
        <taxon>Arthropoda</taxon>
        <taxon>Hexapoda</taxon>
        <taxon>Collembola</taxon>
        <taxon>Symphypleona</taxon>
        <taxon>Sminthuridae</taxon>
        <taxon>Allacma</taxon>
    </lineage>
</organism>
<feature type="compositionally biased region" description="Polar residues" evidence="1">
    <location>
        <begin position="586"/>
        <end position="598"/>
    </location>
</feature>
<comment type="caution">
    <text evidence="2">The sequence shown here is derived from an EMBL/GenBank/DDBJ whole genome shotgun (WGS) entry which is preliminary data.</text>
</comment>
<feature type="compositionally biased region" description="Polar residues" evidence="1">
    <location>
        <begin position="195"/>
        <end position="206"/>
    </location>
</feature>
<feature type="region of interest" description="Disordered" evidence="1">
    <location>
        <begin position="452"/>
        <end position="508"/>
    </location>
</feature>
<dbReference type="EMBL" id="CAJVCH010558647">
    <property type="protein sequence ID" value="CAG7831040.1"/>
    <property type="molecule type" value="Genomic_DNA"/>
</dbReference>
<feature type="compositionally biased region" description="Basic and acidic residues" evidence="1">
    <location>
        <begin position="207"/>
        <end position="216"/>
    </location>
</feature>
<feature type="region of interest" description="Disordered" evidence="1">
    <location>
        <begin position="292"/>
        <end position="350"/>
    </location>
</feature>
<sequence>MNFSTSSNPRNPILRAGLKGTTFATSFIVKPEMVNLTNNNVSTNKNFLTITKSRVPDIQMINKYYGLVPKKFVINARSDFRSGVDKELNLVPPVLSFIENLVLVMDRGSTQSTNLRARTSHSIDEETSEGFFEENSVSKNKVKEFHTDEKVWKESHTPGEEKNGSEVDELVARKMPVEKHKKWKRVKNCGRSLSMMDNTENMGSTGNHHENKDMSRTTLDRMDIQRVIKIDLNNMRWEESYQEKSKTDGGGDTPDELSDNGNSGNLSSNPAPTTVKRGSLRKTISFDDQIMKQSAEASSSSSINGTKPEKDNEIGKLPRRPTTAIGKSSTLNPQPTTTVTTPPGKVTPWTNRTGQVAAERRSKFQKTFSIYQDSVDNGESDNESDFPDFNPSSALKGRESKKSLHVQPPPEISTMISLINPPVEEDLQSEIDKVASIINNVQTKIAEVEEKLSNEETGEGQEETLEFNESESVEKKGEGIEPKVDSVESSPIIPATTVPPVQTTQGNKGRKILQKAASISCENELQEPPPINHEPPNGKIRPQTSKGRGTVSFSNTTSMRFIPARSQSITQSPSVSISKEAAGPASQVTSETSQSQASKNRKILIKKALIEINQSSINLGKKFGYIRPKTAPIPEKKTVPLTTPNHHPKRQPLKARSPPIKMPSIVRKNPTLPSKMESRNPSKEASPEPPEPSPPKVRAVPRQSFSVTDGFVHGFNHNEEDDVAKDLEVSFLNSKKREECLKIYEKMMKKGCNVKLETIFRGMMTPSEYRMFLKATEMAEKNSAETNENVNPGDAGVSVIPQPSNN</sequence>
<feature type="compositionally biased region" description="Low complexity" evidence="1">
    <location>
        <begin position="330"/>
        <end position="350"/>
    </location>
</feature>
<dbReference type="Proteomes" id="UP000708208">
    <property type="component" value="Unassembled WGS sequence"/>
</dbReference>
<feature type="region of interest" description="Disordered" evidence="1">
    <location>
        <begin position="522"/>
        <end position="599"/>
    </location>
</feature>
<feature type="compositionally biased region" description="Low complexity" evidence="1">
    <location>
        <begin position="259"/>
        <end position="269"/>
    </location>
</feature>
<feature type="compositionally biased region" description="Basic and acidic residues" evidence="1">
    <location>
        <begin position="676"/>
        <end position="686"/>
    </location>
</feature>
<protein>
    <submittedName>
        <fullName evidence="2">Uncharacterized protein</fullName>
    </submittedName>
</protein>
<feature type="compositionally biased region" description="Acidic residues" evidence="1">
    <location>
        <begin position="456"/>
        <end position="471"/>
    </location>
</feature>
<evidence type="ECO:0000313" key="2">
    <source>
        <dbReference type="EMBL" id="CAG7831040.1"/>
    </source>
</evidence>
<feature type="compositionally biased region" description="Low complexity" evidence="1">
    <location>
        <begin position="491"/>
        <end position="505"/>
    </location>
</feature>
<name>A0A8J2LBT0_9HEXA</name>
<dbReference type="OrthoDB" id="7663415at2759"/>
<accession>A0A8J2LBT0</accession>
<keyword evidence="3" id="KW-1185">Reference proteome</keyword>
<feature type="compositionally biased region" description="Acidic residues" evidence="1">
    <location>
        <begin position="376"/>
        <end position="386"/>
    </location>
</feature>
<feature type="compositionally biased region" description="Polar residues" evidence="1">
    <location>
        <begin position="542"/>
        <end position="577"/>
    </location>
</feature>
<feature type="region of interest" description="Disordered" evidence="1">
    <location>
        <begin position="239"/>
        <end position="280"/>
    </location>
</feature>
<gene>
    <name evidence="2" type="ORF">AFUS01_LOCUS40803</name>
</gene>
<reference evidence="2" key="1">
    <citation type="submission" date="2021-06" db="EMBL/GenBank/DDBJ databases">
        <authorList>
            <person name="Hodson N. C."/>
            <person name="Mongue J. A."/>
            <person name="Jaron S. K."/>
        </authorList>
    </citation>
    <scope>NUCLEOTIDE SEQUENCE</scope>
</reference>
<feature type="region of interest" description="Disordered" evidence="1">
    <location>
        <begin position="630"/>
        <end position="700"/>
    </location>
</feature>
<proteinExistence type="predicted"/>
<feature type="compositionally biased region" description="Basic and acidic residues" evidence="1">
    <location>
        <begin position="307"/>
        <end position="316"/>
    </location>
</feature>
<evidence type="ECO:0000256" key="1">
    <source>
        <dbReference type="SAM" id="MobiDB-lite"/>
    </source>
</evidence>
<evidence type="ECO:0000313" key="3">
    <source>
        <dbReference type="Proteomes" id="UP000708208"/>
    </source>
</evidence>
<dbReference type="AlphaFoldDB" id="A0A8J2LBT0"/>
<feature type="compositionally biased region" description="Basic and acidic residues" evidence="1">
    <location>
        <begin position="239"/>
        <end position="249"/>
    </location>
</feature>